<gene>
    <name evidence="3" type="ORF">FALBO_13381</name>
</gene>
<reference evidence="3 4" key="1">
    <citation type="submission" date="2020-01" db="EMBL/GenBank/DDBJ databases">
        <title>Identification and distribution of gene clusters putatively required for synthesis of sphingolipid metabolism inhibitors in phylogenetically diverse species of the filamentous fungus Fusarium.</title>
        <authorList>
            <person name="Kim H.-S."/>
            <person name="Busman M."/>
            <person name="Brown D.W."/>
            <person name="Divon H."/>
            <person name="Uhlig S."/>
            <person name="Proctor R.H."/>
        </authorList>
    </citation>
    <scope>NUCLEOTIDE SEQUENCE [LARGE SCALE GENOMIC DNA]</scope>
    <source>
        <strain evidence="3 4">NRRL 20459</strain>
    </source>
</reference>
<organism evidence="3 4">
    <name type="scientific">Fusarium albosuccineum</name>
    <dbReference type="NCBI Taxonomy" id="1237068"/>
    <lineage>
        <taxon>Eukaryota</taxon>
        <taxon>Fungi</taxon>
        <taxon>Dikarya</taxon>
        <taxon>Ascomycota</taxon>
        <taxon>Pezizomycotina</taxon>
        <taxon>Sordariomycetes</taxon>
        <taxon>Hypocreomycetidae</taxon>
        <taxon>Hypocreales</taxon>
        <taxon>Nectriaceae</taxon>
        <taxon>Fusarium</taxon>
        <taxon>Fusarium decemcellulare species complex</taxon>
    </lineage>
</organism>
<feature type="region of interest" description="Disordered" evidence="2">
    <location>
        <begin position="47"/>
        <end position="73"/>
    </location>
</feature>
<sequence>MSENHDSDGGEGCGGTGGSSAPVPDPNSLQAFGLSFGQSFGQAFGQALGEQFNQGSDPSWGTTRLQRPAFDPASAVTPAVAQALATLAQPGRQIIPREPGNGPEHRGNRRAEEADVAERDEELLNSRAESSALREQVAQLQEDRQSSERAAQDAQWELSSLREKVESLEDKIRRCREDKGKDDRTIAAVNTSLERCKKLYRDQGEELTRTKALIEANAQDLSRVTALKNDSDANCVHLRADLVHARDSLAGLAQASLDSKNAEYKDVRDKMLSFRGEANQLKATLARVESSLADAQQECRRLTSDLETANAAFSGADEKRQSLDKELGLVRNSYVASEERNFQLQTKNTDTLAHLEAERNKSKSREAELALSRESYRAISERRDELKSQLGRTHSFLRQFLMGPMTLDAGWVSDQVKIMLSEESMVLIERSPETMSVWELLPPWYNGPRGQIAAQDLNGITLQLVILFRSGCWDMASGAYEVLYKLKASLLDSSTAAIPRWMGTFFFSVLSWAVLQASSAVVVRISAWQILWLLYQQWPRVCDKTFLEEGVNPICRALRNGRPDFAGLDSYDQLKSVGPFDLVCPPDKSGVLVLDSAARTMRWVAMELVSVSISGVELSPPDGPGESAIKLEPDIEQLVWAFRHLR</sequence>
<keyword evidence="4" id="KW-1185">Reference proteome</keyword>
<dbReference type="SUPFAM" id="SSF57997">
    <property type="entry name" value="Tropomyosin"/>
    <property type="match status" value="1"/>
</dbReference>
<feature type="compositionally biased region" description="Basic and acidic residues" evidence="2">
    <location>
        <begin position="103"/>
        <end position="117"/>
    </location>
</feature>
<feature type="compositionally biased region" description="Basic and acidic residues" evidence="2">
    <location>
        <begin position="141"/>
        <end position="151"/>
    </location>
</feature>
<evidence type="ECO:0000256" key="2">
    <source>
        <dbReference type="SAM" id="MobiDB-lite"/>
    </source>
</evidence>
<feature type="coiled-coil region" evidence="1">
    <location>
        <begin position="278"/>
        <end position="312"/>
    </location>
</feature>
<feature type="region of interest" description="Disordered" evidence="2">
    <location>
        <begin position="1"/>
        <end position="33"/>
    </location>
</feature>
<protein>
    <submittedName>
        <fullName evidence="3">Uncharacterized protein</fullName>
    </submittedName>
</protein>
<keyword evidence="1" id="KW-0175">Coiled coil</keyword>
<evidence type="ECO:0000313" key="4">
    <source>
        <dbReference type="Proteomes" id="UP000554235"/>
    </source>
</evidence>
<evidence type="ECO:0000256" key="1">
    <source>
        <dbReference type="SAM" id="Coils"/>
    </source>
</evidence>
<dbReference type="Proteomes" id="UP000554235">
    <property type="component" value="Unassembled WGS sequence"/>
</dbReference>
<comment type="caution">
    <text evidence="3">The sequence shown here is derived from an EMBL/GenBank/DDBJ whole genome shotgun (WGS) entry which is preliminary data.</text>
</comment>
<evidence type="ECO:0000313" key="3">
    <source>
        <dbReference type="EMBL" id="KAF4459852.1"/>
    </source>
</evidence>
<dbReference type="AlphaFoldDB" id="A0A8H4L1C6"/>
<proteinExistence type="predicted"/>
<feature type="region of interest" description="Disordered" evidence="2">
    <location>
        <begin position="88"/>
        <end position="153"/>
    </location>
</feature>
<name>A0A8H4L1C6_9HYPO</name>
<feature type="compositionally biased region" description="Polar residues" evidence="2">
    <location>
        <begin position="51"/>
        <end position="65"/>
    </location>
</feature>
<accession>A0A8H4L1C6</accession>
<dbReference type="EMBL" id="JAADYS010002072">
    <property type="protein sequence ID" value="KAF4459852.1"/>
    <property type="molecule type" value="Genomic_DNA"/>
</dbReference>